<gene>
    <name evidence="5" type="ORF">HMPREF3221_00656</name>
</gene>
<proteinExistence type="predicted"/>
<dbReference type="Gene3D" id="3.40.50.620">
    <property type="entry name" value="HUPs"/>
    <property type="match status" value="1"/>
</dbReference>
<dbReference type="eggNOG" id="COG0301">
    <property type="taxonomic scope" value="Bacteria"/>
</dbReference>
<name>A0A133P662_FUSNU</name>
<dbReference type="EMBL" id="LRPY01000058">
    <property type="protein sequence ID" value="KXA24057.1"/>
    <property type="molecule type" value="Genomic_DNA"/>
</dbReference>
<dbReference type="Proteomes" id="UP000070401">
    <property type="component" value="Unassembled WGS sequence"/>
</dbReference>
<evidence type="ECO:0000259" key="3">
    <source>
        <dbReference type="Pfam" id="PF02568"/>
    </source>
</evidence>
<dbReference type="AlphaFoldDB" id="A0A133P662"/>
<dbReference type="STRING" id="1408287.GCA_000493815_00714"/>
<dbReference type="GO" id="GO:0004810">
    <property type="term" value="F:CCA tRNA nucleotidyltransferase activity"/>
    <property type="evidence" value="ECO:0007669"/>
    <property type="project" value="InterPro"/>
</dbReference>
<keyword evidence="6" id="KW-1185">Reference proteome</keyword>
<comment type="caution">
    <text evidence="5">The sequence shown here is derived from an EMBL/GenBank/DDBJ whole genome shotgun (WGS) entry which is preliminary data.</text>
</comment>
<organism evidence="5 6">
    <name type="scientific">Fusobacterium nucleatum</name>
    <dbReference type="NCBI Taxonomy" id="851"/>
    <lineage>
        <taxon>Bacteria</taxon>
        <taxon>Fusobacteriati</taxon>
        <taxon>Fusobacteriota</taxon>
        <taxon>Fusobacteriia</taxon>
        <taxon>Fusobacteriales</taxon>
        <taxon>Fusobacteriaceae</taxon>
        <taxon>Fusobacterium</taxon>
    </lineage>
</organism>
<dbReference type="Pfam" id="PF18297">
    <property type="entry name" value="NFACT-R_2"/>
    <property type="match status" value="1"/>
</dbReference>
<evidence type="ECO:0000313" key="6">
    <source>
        <dbReference type="Proteomes" id="UP000070401"/>
    </source>
</evidence>
<sequence length="337" mass="38484">MKDLMEKIKALALFSGGLDSALAIKVVQEQGIEVIALNFVSHFFGGKNEKAESMAKQLGIKLEYIDFKKRHILVVEDPVYGRGKNMNPCIDCHSLMFKIAGELLEEYGASFVISGEVLGQRPMSQNSQALEKVKKLSGMEDLVLRPLSAKLLPPSKAEIMGWVDREKLLDINGRSRQRQMELMDFYGLVEYPSPGGGCLLTDPGYSSRLKVLEDDGLLKDEHYWLFKLIKEARFFRFSQARYLFVGRNKESNDKIDEFRKEKNLDFYIQSSEVPGPHIIANTNLTDEEIDFAKRLFSRYSRIKGNKKVILNNSGNLEEVDVVDLEKLDEEIKKYQQL</sequence>
<evidence type="ECO:0000256" key="1">
    <source>
        <dbReference type="ARBA" id="ARBA00022741"/>
    </source>
</evidence>
<keyword evidence="1" id="KW-0547">Nucleotide-binding</keyword>
<dbReference type="PANTHER" id="PTHR11933:SF6">
    <property type="entry name" value="THIL AANH DOMAIN-CONTAINING PROTEIN"/>
    <property type="match status" value="1"/>
</dbReference>
<reference evidence="6" key="1">
    <citation type="submission" date="2016-01" db="EMBL/GenBank/DDBJ databases">
        <authorList>
            <person name="Mitreva M."/>
            <person name="Pepin K.H."/>
            <person name="Mihindukulasuriya K.A."/>
            <person name="Fulton R."/>
            <person name="Fronick C."/>
            <person name="O'Laughlin M."/>
            <person name="Miner T."/>
            <person name="Herter B."/>
            <person name="Rosa B.A."/>
            <person name="Cordes M."/>
            <person name="Tomlinson C."/>
            <person name="Wollam A."/>
            <person name="Palsikar V.B."/>
            <person name="Mardis E.R."/>
            <person name="Wilson R.K."/>
        </authorList>
    </citation>
    <scope>NUCLEOTIDE SEQUENCE [LARGE SCALE GENOMIC DNA]</scope>
    <source>
        <strain evidence="6">MJR7757B</strain>
    </source>
</reference>
<feature type="domain" description="Thil AANH" evidence="3">
    <location>
        <begin position="9"/>
        <end position="148"/>
    </location>
</feature>
<feature type="domain" description="NFACT protein RNA binding" evidence="4">
    <location>
        <begin position="233"/>
        <end position="334"/>
    </location>
</feature>
<accession>A0A133P662</accession>
<dbReference type="PATRIC" id="fig|851.8.peg.662"/>
<dbReference type="InterPro" id="IPR059101">
    <property type="entry name" value="NFACT-R_2"/>
</dbReference>
<dbReference type="PANTHER" id="PTHR11933">
    <property type="entry name" value="TRNA 5-METHYLAMINOMETHYL-2-THIOURIDYLATE -METHYLTRANSFERASE"/>
    <property type="match status" value="1"/>
</dbReference>
<dbReference type="GO" id="GO:0005524">
    <property type="term" value="F:ATP binding"/>
    <property type="evidence" value="ECO:0007669"/>
    <property type="project" value="UniProtKB-KW"/>
</dbReference>
<protein>
    <submittedName>
        <fullName evidence="5">Thiamine biosynthesis protein</fullName>
    </submittedName>
</protein>
<keyword evidence="2" id="KW-0067">ATP-binding</keyword>
<evidence type="ECO:0000259" key="4">
    <source>
        <dbReference type="Pfam" id="PF18297"/>
    </source>
</evidence>
<dbReference type="SUPFAM" id="SSF52402">
    <property type="entry name" value="Adenine nucleotide alpha hydrolases-like"/>
    <property type="match status" value="1"/>
</dbReference>
<dbReference type="InterPro" id="IPR020536">
    <property type="entry name" value="ThiI_AANH"/>
</dbReference>
<dbReference type="Pfam" id="PF02568">
    <property type="entry name" value="ThiI"/>
    <property type="match status" value="1"/>
</dbReference>
<dbReference type="InterPro" id="IPR014729">
    <property type="entry name" value="Rossmann-like_a/b/a_fold"/>
</dbReference>
<evidence type="ECO:0000313" key="5">
    <source>
        <dbReference type="EMBL" id="KXA24057.1"/>
    </source>
</evidence>
<evidence type="ECO:0000256" key="2">
    <source>
        <dbReference type="ARBA" id="ARBA00022840"/>
    </source>
</evidence>